<dbReference type="GeneID" id="7047548"/>
<dbReference type="SUPFAM" id="SSF90209">
    <property type="entry name" value="Ran binding protein zinc finger-like"/>
    <property type="match status" value="1"/>
</dbReference>
<dbReference type="Pfam" id="PF11605">
    <property type="entry name" value="Vps36_ESCRT-II"/>
    <property type="match status" value="1"/>
</dbReference>
<dbReference type="HOGENOM" id="CLU_605754_0_0_1"/>
<keyword evidence="6 7" id="KW-0653">Protein transport</keyword>
<dbReference type="InterPro" id="IPR036388">
    <property type="entry name" value="WH-like_DNA-bd_sf"/>
</dbReference>
<dbReference type="Pfam" id="PF04157">
    <property type="entry name" value="EAP30"/>
    <property type="match status" value="1"/>
</dbReference>
<dbReference type="SMART" id="SM00547">
    <property type="entry name" value="ZnF_RBZ"/>
    <property type="match status" value="1"/>
</dbReference>
<evidence type="ECO:0000313" key="11">
    <source>
        <dbReference type="Proteomes" id="UP000001744"/>
    </source>
</evidence>
<dbReference type="InterPro" id="IPR036390">
    <property type="entry name" value="WH_DNA-bd_sf"/>
</dbReference>
<evidence type="ECO:0000256" key="6">
    <source>
        <dbReference type="ARBA" id="ARBA00022927"/>
    </source>
</evidence>
<evidence type="ECO:0000256" key="2">
    <source>
        <dbReference type="ARBA" id="ARBA00022448"/>
    </source>
</evidence>
<dbReference type="PROSITE" id="PS51495">
    <property type="entry name" value="GLUE"/>
    <property type="match status" value="1"/>
</dbReference>
<dbReference type="InterPro" id="IPR001876">
    <property type="entry name" value="Znf_RanBP2"/>
</dbReference>
<dbReference type="OrthoDB" id="271448at2759"/>
<dbReference type="GO" id="GO:0031902">
    <property type="term" value="C:late endosome membrane"/>
    <property type="evidence" value="ECO:0000318"/>
    <property type="project" value="GO_Central"/>
</dbReference>
<dbReference type="InterPro" id="IPR040608">
    <property type="entry name" value="Snf8/Vps36"/>
</dbReference>
<dbReference type="Gene3D" id="1.10.10.10">
    <property type="entry name" value="Winged helix-like DNA-binding domain superfamily/Winged helix DNA-binding domain"/>
    <property type="match status" value="2"/>
</dbReference>
<dbReference type="InterPro" id="IPR021648">
    <property type="entry name" value="GLUE_dom"/>
</dbReference>
<dbReference type="eggNOG" id="KOG2760">
    <property type="taxonomic scope" value="Eukaryota"/>
</dbReference>
<dbReference type="PANTHER" id="PTHR13128:SF12">
    <property type="entry name" value="VACUOLAR PROTEIN-SORTING-ASSOCIATED PROTEIN 36"/>
    <property type="match status" value="1"/>
</dbReference>
<accession>B6K5P9</accession>
<sequence length="452" mass="50785">MAEYLETTTSLLPKLKSEERIELAQPNVGLYLNGHKSIDHMEGTLYLTNRRICYVDDTQPTVHSLSINLTDVSDLQITNRFLRSSAKISAKVNSTRRYLICRICSFTNHSYPHIPCKQCGVAGRYKEIAASTDVNNLESGRCSVCTFQNHPMILDCEMCGTPLRQSKSLDIKFSFHIGGAHTFWGALNQKCQEASSTDSDLKQKRILKQTIREKAITLGGVHALQVSHQKQVKQSGATLTRAFQDLNAFMSLAKQTNDLIKNLSQQSKETNLSPTNNDLEMTVTRSYFDQFSSYDVSLTTTTELSKSVAQVLHSYFKKTSCAAVTLTVAWAIYNRTRGIDLINPSLFLSVCQEMVKMNLGIRQITFPSGLIVLELVDDHRSNVLELIMSTMKPYTSALECAVTLGWPVNVALEHLHQAEIEGSIVRDMDEVKGTGIKYWKNMFLDTEFQENP</sequence>
<dbReference type="InterPro" id="IPR036443">
    <property type="entry name" value="Znf_RanBP2_sf"/>
</dbReference>
<dbReference type="RefSeq" id="XP_002175146.1">
    <property type="nucleotide sequence ID" value="XM_002175110.2"/>
</dbReference>
<keyword evidence="7" id="KW-0963">Cytoplasm</keyword>
<comment type="function">
    <text evidence="7">Component of the ESCRT-II complex (endosomal sorting complex required for transport II), which is required for multivesicular body (MVB) formation and sorting of endosomal cargo proteins into MVBs.</text>
</comment>
<comment type="similarity">
    <text evidence="1 7">Belongs to the VPS36 family.</text>
</comment>
<dbReference type="InterPro" id="IPR037855">
    <property type="entry name" value="Vps36"/>
</dbReference>
<keyword evidence="5" id="KW-0862">Zinc</keyword>
<evidence type="ECO:0000259" key="8">
    <source>
        <dbReference type="PROSITE" id="PS51495"/>
    </source>
</evidence>
<dbReference type="InterPro" id="IPR011993">
    <property type="entry name" value="PH-like_dom_sf"/>
</dbReference>
<dbReference type="GO" id="GO:0008270">
    <property type="term" value="F:zinc ion binding"/>
    <property type="evidence" value="ECO:0007669"/>
    <property type="project" value="UniProtKB-KW"/>
</dbReference>
<evidence type="ECO:0000256" key="7">
    <source>
        <dbReference type="RuleBase" id="RU367095"/>
    </source>
</evidence>
<keyword evidence="4" id="KW-0863">Zinc-finger</keyword>
<evidence type="ECO:0000256" key="1">
    <source>
        <dbReference type="ARBA" id="ARBA00009697"/>
    </source>
</evidence>
<dbReference type="OMA" id="YAMYNKS"/>
<keyword evidence="3" id="KW-0479">Metal-binding</keyword>
<evidence type="ECO:0000256" key="4">
    <source>
        <dbReference type="ARBA" id="ARBA00022771"/>
    </source>
</evidence>
<comment type="subcellular location">
    <subcellularLocation>
        <location evidence="7">Cytoplasm</location>
    </subcellularLocation>
    <subcellularLocation>
        <location evidence="7">Endosome</location>
    </subcellularLocation>
</comment>
<dbReference type="GO" id="GO:0000814">
    <property type="term" value="C:ESCRT II complex"/>
    <property type="evidence" value="ECO:0000318"/>
    <property type="project" value="GO_Central"/>
</dbReference>
<proteinExistence type="inferred from homology"/>
<dbReference type="Gene3D" id="2.30.30.380">
    <property type="entry name" value="Zn-finger domain of Sec23/24"/>
    <property type="match status" value="1"/>
</dbReference>
<name>B6K5P9_SCHJY</name>
<dbReference type="STRING" id="402676.B6K5P9"/>
<evidence type="ECO:0000256" key="3">
    <source>
        <dbReference type="ARBA" id="ARBA00022723"/>
    </source>
</evidence>
<keyword evidence="11" id="KW-1185">Reference proteome</keyword>
<gene>
    <name evidence="10" type="primary">vps36</name>
    <name evidence="9" type="ORF">SJAG_04024</name>
</gene>
<feature type="domain" description="GLUE N-terminal" evidence="8">
    <location>
        <begin position="5"/>
        <end position="203"/>
    </location>
</feature>
<dbReference type="GO" id="GO:0043328">
    <property type="term" value="P:protein transport to vacuole involved in ubiquitin-dependent protein catabolic process via the multivesicular body sorting pathway"/>
    <property type="evidence" value="ECO:0000318"/>
    <property type="project" value="GO_Central"/>
</dbReference>
<dbReference type="GO" id="GO:0043130">
    <property type="term" value="F:ubiquitin binding"/>
    <property type="evidence" value="ECO:0000318"/>
    <property type="project" value="GO_Central"/>
</dbReference>
<organism evidence="9 11">
    <name type="scientific">Schizosaccharomyces japonicus (strain yFS275 / FY16936)</name>
    <name type="common">Fission yeast</name>
    <dbReference type="NCBI Taxonomy" id="402676"/>
    <lineage>
        <taxon>Eukaryota</taxon>
        <taxon>Fungi</taxon>
        <taxon>Dikarya</taxon>
        <taxon>Ascomycota</taxon>
        <taxon>Taphrinomycotina</taxon>
        <taxon>Schizosaccharomycetes</taxon>
        <taxon>Schizosaccharomycetales</taxon>
        <taxon>Schizosaccharomycetaceae</taxon>
        <taxon>Schizosaccharomyces</taxon>
    </lineage>
</organism>
<reference evidence="9 11" key="1">
    <citation type="journal article" date="2011" name="Science">
        <title>Comparative functional genomics of the fission yeasts.</title>
        <authorList>
            <person name="Rhind N."/>
            <person name="Chen Z."/>
            <person name="Yassour M."/>
            <person name="Thompson D.A."/>
            <person name="Haas B.J."/>
            <person name="Habib N."/>
            <person name="Wapinski I."/>
            <person name="Roy S."/>
            <person name="Lin M.F."/>
            <person name="Heiman D.I."/>
            <person name="Young S.K."/>
            <person name="Furuya K."/>
            <person name="Guo Y."/>
            <person name="Pidoux A."/>
            <person name="Chen H.M."/>
            <person name="Robbertse B."/>
            <person name="Goldberg J.M."/>
            <person name="Aoki K."/>
            <person name="Bayne E.H."/>
            <person name="Berlin A.M."/>
            <person name="Desjardins C.A."/>
            <person name="Dobbs E."/>
            <person name="Dukaj L."/>
            <person name="Fan L."/>
            <person name="FitzGerald M.G."/>
            <person name="French C."/>
            <person name="Gujja S."/>
            <person name="Hansen K."/>
            <person name="Keifenheim D."/>
            <person name="Levin J.Z."/>
            <person name="Mosher R.A."/>
            <person name="Mueller C.A."/>
            <person name="Pfiffner J."/>
            <person name="Priest M."/>
            <person name="Russ C."/>
            <person name="Smialowska A."/>
            <person name="Swoboda P."/>
            <person name="Sykes S.M."/>
            <person name="Vaughn M."/>
            <person name="Vengrova S."/>
            <person name="Yoder R."/>
            <person name="Zeng Q."/>
            <person name="Allshire R."/>
            <person name="Baulcombe D."/>
            <person name="Birren B.W."/>
            <person name="Brown W."/>
            <person name="Ekwall K."/>
            <person name="Kellis M."/>
            <person name="Leatherwood J."/>
            <person name="Levin H."/>
            <person name="Margalit H."/>
            <person name="Martienssen R."/>
            <person name="Nieduszynski C.A."/>
            <person name="Spatafora J.W."/>
            <person name="Friedman N."/>
            <person name="Dalgaard J.Z."/>
            <person name="Baumann P."/>
            <person name="Niki H."/>
            <person name="Regev A."/>
            <person name="Nusbaum C."/>
        </authorList>
    </citation>
    <scope>NUCLEOTIDE SEQUENCE [LARGE SCALE GENOMIC DNA]</scope>
    <source>
        <strain evidence="11">yFS275 / FY16936</strain>
    </source>
</reference>
<dbReference type="EMBL" id="KE651167">
    <property type="protein sequence ID" value="EEB08853.1"/>
    <property type="molecule type" value="Genomic_DNA"/>
</dbReference>
<keyword evidence="2 7" id="KW-0813">Transport</keyword>
<comment type="subunit">
    <text evidence="7">Component of the endosomal sorting complex required for transport II (ESCRT-II).</text>
</comment>
<dbReference type="Proteomes" id="UP000001744">
    <property type="component" value="Unassembled WGS sequence"/>
</dbReference>
<dbReference type="SUPFAM" id="SSF50729">
    <property type="entry name" value="PH domain-like"/>
    <property type="match status" value="1"/>
</dbReference>
<evidence type="ECO:0000313" key="10">
    <source>
        <dbReference type="JaponicusDB" id="SJAG_04024"/>
    </source>
</evidence>
<dbReference type="JaponicusDB" id="SJAG_04024">
    <property type="gene designation" value="vps36"/>
</dbReference>
<evidence type="ECO:0000256" key="5">
    <source>
        <dbReference type="ARBA" id="ARBA00022833"/>
    </source>
</evidence>
<dbReference type="GO" id="GO:0032266">
    <property type="term" value="F:phosphatidylinositol-3-phosphate binding"/>
    <property type="evidence" value="ECO:0007669"/>
    <property type="project" value="UniProtKB-UniRule"/>
</dbReference>
<dbReference type="PANTHER" id="PTHR13128">
    <property type="entry name" value="VACUOLAR PROTEIN-SORTING-ASSOCIATED PROTEIN 36"/>
    <property type="match status" value="1"/>
</dbReference>
<dbReference type="SUPFAM" id="SSF46785">
    <property type="entry name" value="Winged helix' DNA-binding domain"/>
    <property type="match status" value="1"/>
</dbReference>
<keyword evidence="7" id="KW-0967">Endosome</keyword>
<dbReference type="Gene3D" id="2.30.29.30">
    <property type="entry name" value="Pleckstrin-homology domain (PH domain)/Phosphotyrosine-binding domain (PTB)"/>
    <property type="match status" value="1"/>
</dbReference>
<protein>
    <recommendedName>
        <fullName evidence="7">Vacuolar protein-sorting-associated protein 36</fullName>
    </recommendedName>
    <alternativeName>
        <fullName evidence="7">ESCRT-II complex subunit VPS36</fullName>
    </alternativeName>
</protein>
<dbReference type="VEuPathDB" id="FungiDB:SJAG_04024"/>
<evidence type="ECO:0000313" key="9">
    <source>
        <dbReference type="EMBL" id="EEB08853.1"/>
    </source>
</evidence>
<dbReference type="AlphaFoldDB" id="B6K5P9"/>